<organism evidence="2 3">
    <name type="scientific">Tumebacillus lacus</name>
    <dbReference type="NCBI Taxonomy" id="2995335"/>
    <lineage>
        <taxon>Bacteria</taxon>
        <taxon>Bacillati</taxon>
        <taxon>Bacillota</taxon>
        <taxon>Bacilli</taxon>
        <taxon>Bacillales</taxon>
        <taxon>Alicyclobacillaceae</taxon>
        <taxon>Tumebacillus</taxon>
    </lineage>
</organism>
<dbReference type="SUPFAM" id="SSF53335">
    <property type="entry name" value="S-adenosyl-L-methionine-dependent methyltransferases"/>
    <property type="match status" value="1"/>
</dbReference>
<keyword evidence="2" id="KW-0808">Transferase</keyword>
<gene>
    <name evidence="2" type="ORF">OS242_09165</name>
</gene>
<keyword evidence="3" id="KW-1185">Reference proteome</keyword>
<dbReference type="CDD" id="cd02440">
    <property type="entry name" value="AdoMet_MTases"/>
    <property type="match status" value="1"/>
</dbReference>
<protein>
    <submittedName>
        <fullName evidence="2">Class I SAM-dependent methyltransferase</fullName>
    </submittedName>
</protein>
<accession>A0ABT3WZQ2</accession>
<dbReference type="GO" id="GO:0032259">
    <property type="term" value="P:methylation"/>
    <property type="evidence" value="ECO:0007669"/>
    <property type="project" value="UniProtKB-KW"/>
</dbReference>
<dbReference type="EMBL" id="JAPMLT010000003">
    <property type="protein sequence ID" value="MCX7570133.1"/>
    <property type="molecule type" value="Genomic_DNA"/>
</dbReference>
<keyword evidence="2" id="KW-0489">Methyltransferase</keyword>
<evidence type="ECO:0000259" key="1">
    <source>
        <dbReference type="Pfam" id="PF13649"/>
    </source>
</evidence>
<name>A0ABT3WZQ2_9BACL</name>
<evidence type="ECO:0000313" key="3">
    <source>
        <dbReference type="Proteomes" id="UP001208017"/>
    </source>
</evidence>
<dbReference type="RefSeq" id="WP_267151374.1">
    <property type="nucleotide sequence ID" value="NZ_JAPMLT010000003.1"/>
</dbReference>
<evidence type="ECO:0000313" key="2">
    <source>
        <dbReference type="EMBL" id="MCX7570133.1"/>
    </source>
</evidence>
<dbReference type="InterPro" id="IPR041698">
    <property type="entry name" value="Methyltransf_25"/>
</dbReference>
<dbReference type="Pfam" id="PF13649">
    <property type="entry name" value="Methyltransf_25"/>
    <property type="match status" value="1"/>
</dbReference>
<dbReference type="GO" id="GO:0008168">
    <property type="term" value="F:methyltransferase activity"/>
    <property type="evidence" value="ECO:0007669"/>
    <property type="project" value="UniProtKB-KW"/>
</dbReference>
<feature type="domain" description="Methyltransferase" evidence="1">
    <location>
        <begin position="203"/>
        <end position="291"/>
    </location>
</feature>
<dbReference type="Proteomes" id="UP001208017">
    <property type="component" value="Unassembled WGS sequence"/>
</dbReference>
<dbReference type="InterPro" id="IPR029063">
    <property type="entry name" value="SAM-dependent_MTases_sf"/>
</dbReference>
<comment type="caution">
    <text evidence="2">The sequence shown here is derived from an EMBL/GenBank/DDBJ whole genome shotgun (WGS) entry which is preliminary data.</text>
</comment>
<reference evidence="2 3" key="1">
    <citation type="submission" date="2022-11" db="EMBL/GenBank/DDBJ databases">
        <title>Study of microbial diversity in lake waters.</title>
        <authorList>
            <person name="Zhang J."/>
        </authorList>
    </citation>
    <scope>NUCLEOTIDE SEQUENCE [LARGE SCALE GENOMIC DNA]</scope>
    <source>
        <strain evidence="2 3">DT12</strain>
    </source>
</reference>
<sequence>MDVRKAISTVVSELDAASVGYVLIGDTGLFVQGVKGVELSAVEVSVQWDQFADLKAKFAGEIVEEESGRGTGRFTVVLDGVPVHVVCFYNTVVATDIHRVAVEMDGLTVYAKSLYYFRRVLEKDDPRQVRVTVRLAEIQQQYSALNAAAWSENPYDAWVSRYGTPDVAVERIRKDPMDRLRPLGPYLGGVEGKKVVNLLGSHGSKAVAMALLGARHVTVVDVSPENARYARELAAAGGVEVEYVVSDVLAVGEDVLSGDYDVALMELGILHYFVDLKPLMEVVAKFLRPGGRLVLHDFHPISTKLITSKGKKHKVTGNYFTQALDMDHVAYSKLLEGFEAPKVYLRKWTLGEVVSAVAEAGLFVRVLDEEPNTKKDDVGLPKTYTLVAEKM</sequence>
<proteinExistence type="predicted"/>
<dbReference type="Gene3D" id="3.40.50.150">
    <property type="entry name" value="Vaccinia Virus protein VP39"/>
    <property type="match status" value="1"/>
</dbReference>